<evidence type="ECO:0000313" key="5">
    <source>
        <dbReference type="EMBL" id="SDN56928.1"/>
    </source>
</evidence>
<dbReference type="Gene3D" id="1.10.1040.10">
    <property type="entry name" value="N-(1-d-carboxylethyl)-l-norvaline Dehydrogenase, domain 2"/>
    <property type="match status" value="2"/>
</dbReference>
<dbReference type="Pfam" id="PF00725">
    <property type="entry name" value="3HCDH"/>
    <property type="match status" value="2"/>
</dbReference>
<dbReference type="Pfam" id="PF02737">
    <property type="entry name" value="3HCDH_N"/>
    <property type="match status" value="1"/>
</dbReference>
<dbReference type="GO" id="GO:0070403">
    <property type="term" value="F:NAD+ binding"/>
    <property type="evidence" value="ECO:0007669"/>
    <property type="project" value="InterPro"/>
</dbReference>
<evidence type="ECO:0000256" key="2">
    <source>
        <dbReference type="ARBA" id="ARBA00023027"/>
    </source>
</evidence>
<dbReference type="EMBL" id="FNII01000006">
    <property type="protein sequence ID" value="SDN56928.1"/>
    <property type="molecule type" value="Genomic_DNA"/>
</dbReference>
<name>A0A1H0CG92_9GAMM</name>
<feature type="domain" description="3-hydroxyacyl-CoA dehydrogenase NAD binding" evidence="4">
    <location>
        <begin position="8"/>
        <end position="185"/>
    </location>
</feature>
<dbReference type="InterPro" id="IPR006176">
    <property type="entry name" value="3-OHacyl-CoA_DH_NAD-bd"/>
</dbReference>
<dbReference type="PANTHER" id="PTHR48075:SF5">
    <property type="entry name" value="3-HYDROXYBUTYRYL-COA DEHYDROGENASE"/>
    <property type="match status" value="1"/>
</dbReference>
<dbReference type="InterPro" id="IPR013328">
    <property type="entry name" value="6PGD_dom2"/>
</dbReference>
<dbReference type="RefSeq" id="WP_089704908.1">
    <property type="nucleotide sequence ID" value="NZ_FNII01000006.1"/>
</dbReference>
<gene>
    <name evidence="5" type="ORF">SAMN04487951_10648</name>
</gene>
<dbReference type="GO" id="GO:0006635">
    <property type="term" value="P:fatty acid beta-oxidation"/>
    <property type="evidence" value="ECO:0007669"/>
    <property type="project" value="TreeGrafter"/>
</dbReference>
<dbReference type="InterPro" id="IPR006108">
    <property type="entry name" value="3HC_DH_C"/>
</dbReference>
<reference evidence="6" key="1">
    <citation type="submission" date="2016-10" db="EMBL/GenBank/DDBJ databases">
        <authorList>
            <person name="Varghese N."/>
            <person name="Submissions S."/>
        </authorList>
    </citation>
    <scope>NUCLEOTIDE SEQUENCE [LARGE SCALE GENOMIC DNA]</scope>
    <source>
        <strain evidence="6">CGMCC 1.6494</strain>
    </source>
</reference>
<dbReference type="PANTHER" id="PTHR48075">
    <property type="entry name" value="3-HYDROXYACYL-COA DEHYDROGENASE FAMILY PROTEIN"/>
    <property type="match status" value="1"/>
</dbReference>
<proteinExistence type="predicted"/>
<dbReference type="SUPFAM" id="SSF51735">
    <property type="entry name" value="NAD(P)-binding Rossmann-fold domains"/>
    <property type="match status" value="1"/>
</dbReference>
<keyword evidence="1" id="KW-0560">Oxidoreductase</keyword>
<evidence type="ECO:0000259" key="4">
    <source>
        <dbReference type="Pfam" id="PF02737"/>
    </source>
</evidence>
<keyword evidence="6" id="KW-1185">Reference proteome</keyword>
<feature type="domain" description="3-hydroxyacyl-CoA dehydrogenase C-terminal" evidence="3">
    <location>
        <begin position="415"/>
        <end position="496"/>
    </location>
</feature>
<dbReference type="GO" id="GO:0008691">
    <property type="term" value="F:3-hydroxybutyryl-CoA dehydrogenase activity"/>
    <property type="evidence" value="ECO:0007669"/>
    <property type="project" value="TreeGrafter"/>
</dbReference>
<dbReference type="NCBIfam" id="NF006124">
    <property type="entry name" value="PRK08268.1"/>
    <property type="match status" value="1"/>
</dbReference>
<evidence type="ECO:0000313" key="6">
    <source>
        <dbReference type="Proteomes" id="UP000199677"/>
    </source>
</evidence>
<dbReference type="Gene3D" id="3.40.50.720">
    <property type="entry name" value="NAD(P)-binding Rossmann-like Domain"/>
    <property type="match status" value="1"/>
</dbReference>
<dbReference type="AlphaFoldDB" id="A0A1H0CG92"/>
<dbReference type="InterPro" id="IPR008927">
    <property type="entry name" value="6-PGluconate_DH-like_C_sf"/>
</dbReference>
<dbReference type="Proteomes" id="UP000199677">
    <property type="component" value="Unassembled WGS sequence"/>
</dbReference>
<dbReference type="InterPro" id="IPR036291">
    <property type="entry name" value="NAD(P)-bd_dom_sf"/>
</dbReference>
<feature type="domain" description="3-hydroxyacyl-CoA dehydrogenase C-terminal" evidence="3">
    <location>
        <begin position="188"/>
        <end position="285"/>
    </location>
</feature>
<dbReference type="OrthoDB" id="5389341at2"/>
<dbReference type="SUPFAM" id="SSF48179">
    <property type="entry name" value="6-phosphogluconate dehydrogenase C-terminal domain-like"/>
    <property type="match status" value="2"/>
</dbReference>
<dbReference type="FunFam" id="3.40.50.720:FF:000009">
    <property type="entry name" value="Fatty oxidation complex, alpha subunit"/>
    <property type="match status" value="1"/>
</dbReference>
<dbReference type="STRING" id="416873.SAMN04487951_10648"/>
<accession>A0A1H0CG92</accession>
<evidence type="ECO:0000256" key="1">
    <source>
        <dbReference type="ARBA" id="ARBA00023002"/>
    </source>
</evidence>
<protein>
    <submittedName>
        <fullName evidence="5">3-hydroxybutyryl-CoA dehydrogenase</fullName>
    </submittedName>
</protein>
<keyword evidence="2" id="KW-0520">NAD</keyword>
<evidence type="ECO:0000259" key="3">
    <source>
        <dbReference type="Pfam" id="PF00725"/>
    </source>
</evidence>
<sequence length="509" mass="54937">MSLDVNRLGIVGTGVMGAGIAQIAAQAGLNVVLFDKNEGAAQKARDGLKATFDKLVGKEKISRESAEVAMSHLSVVESLPALADCDVVIEAIVEDLGIKQALFADLEAIVARDCILATNTSSLSVTSIAAGLNCPDRVAGCHFFNPVPLMKVIEVIGGIDTDEIVVDKLLKLASRLGHTGVRAQDTPGFIVNHAGRAYSTEGLKILEERVAPTEDIDRILREEAGFRMGPLELFDLTGLDVSHPAMEAIFTQFYHDPRYRPSYISRQMLKGNRLGRKTGVGFYRYEKGQKVDVPTPQLVPDITELPPVWVGCEDADLHTHVVSLLASLGGRVEQTDSPSEEALCLLLPFGDDAVSASAYFGTDPERTLCLDALMGLERHRTLMVTPVTRDEMRDAAHALLASDGTCVTVIRDSVGFVSQRVLAAVVNLACDIAQREIATPTDIDNAVRLGLNYPQGPLAWGDALGPKRLLGILMRIHALTGDPRYRPSPWLRRRATLGVSLLHPSSGAR</sequence>
<organism evidence="5 6">
    <name type="scientific">Vreelandella arcis</name>
    <dbReference type="NCBI Taxonomy" id="416873"/>
    <lineage>
        <taxon>Bacteria</taxon>
        <taxon>Pseudomonadati</taxon>
        <taxon>Pseudomonadota</taxon>
        <taxon>Gammaproteobacteria</taxon>
        <taxon>Oceanospirillales</taxon>
        <taxon>Halomonadaceae</taxon>
        <taxon>Vreelandella</taxon>
    </lineage>
</organism>